<sequence length="399" mass="43495">MHIVKGGLVVLLLYCLVAWVSANHARGNDADNSGSPVHDNDDDVDDITDKKQGVHDDDKNKEDDKRKKRKNKHKHNNKCKHKDKDDKDDDDDDDGSGHCDGDSDGYSRKTDCDDNDATVNPGATEIPYNGKDDDCNASTPDDDLDGDGYAKVKDCDDNNASVNPAAKEICDGVDNNCDGQIDEGLTTTFYEDADGDGYGNPQVATTACSQPAGSVANNTDCDDTNAAVNPGATEIKKNGVDDDCNASTPDDDTGVILPPDPGEAGKKTLLGIDTDGDGVRDDIQRYIHFTYPDDKKLRLGLTYYAMEFQCVLKDANDREAAYEHANKMARHGECLFYLKGEESIGIRRALRAKILNTRERSIAYIKYSDNLGGRIIMSAPQKEWKDSCSFDVDATGGDQ</sequence>
<feature type="region of interest" description="Disordered" evidence="1">
    <location>
        <begin position="26"/>
        <end position="143"/>
    </location>
</feature>
<feature type="compositionally biased region" description="Basic and acidic residues" evidence="1">
    <location>
        <begin position="95"/>
        <end position="112"/>
    </location>
</feature>
<name>A0A0M2UYU6_9BACT</name>
<evidence type="ECO:0000256" key="1">
    <source>
        <dbReference type="SAM" id="MobiDB-lite"/>
    </source>
</evidence>
<feature type="chain" id="PRO_5005644281" evidence="2">
    <location>
        <begin position="26"/>
        <end position="399"/>
    </location>
</feature>
<gene>
    <name evidence="3" type="ORF">BROFUL_01669</name>
</gene>
<reference evidence="3 4" key="1">
    <citation type="journal article" date="2013" name="BMC Microbiol.">
        <title>Identification of the type II cytochrome c maturation pathway in anammox bacteria by comparative genomics.</title>
        <authorList>
            <person name="Ferousi C."/>
            <person name="Speth D.R."/>
            <person name="Reimann J."/>
            <person name="Op den Camp H.J."/>
            <person name="Allen J.W."/>
            <person name="Keltjens J.T."/>
            <person name="Jetten M.S."/>
        </authorList>
    </citation>
    <scope>NUCLEOTIDE SEQUENCE [LARGE SCALE GENOMIC DNA]</scope>
    <source>
        <strain evidence="3">RU1</strain>
    </source>
</reference>
<dbReference type="Pfam" id="PF11617">
    <property type="entry name" value="Cu-binding_MopE"/>
    <property type="match status" value="3"/>
</dbReference>
<keyword evidence="4" id="KW-1185">Reference proteome</keyword>
<evidence type="ECO:0000313" key="4">
    <source>
        <dbReference type="Proteomes" id="UP000034954"/>
    </source>
</evidence>
<dbReference type="AlphaFoldDB" id="A0A0M2UYU6"/>
<feature type="compositionally biased region" description="Basic and acidic residues" evidence="1">
    <location>
        <begin position="47"/>
        <end position="65"/>
    </location>
</feature>
<proteinExistence type="predicted"/>
<keyword evidence="2" id="KW-0732">Signal</keyword>
<dbReference type="EMBL" id="LAQJ01000173">
    <property type="protein sequence ID" value="KKO19634.1"/>
    <property type="molecule type" value="Genomic_DNA"/>
</dbReference>
<feature type="compositionally biased region" description="Basic residues" evidence="1">
    <location>
        <begin position="66"/>
        <end position="81"/>
    </location>
</feature>
<dbReference type="InterPro" id="IPR021655">
    <property type="entry name" value="Put_metal-bd"/>
</dbReference>
<evidence type="ECO:0000313" key="3">
    <source>
        <dbReference type="EMBL" id="KKO19634.1"/>
    </source>
</evidence>
<evidence type="ECO:0000256" key="2">
    <source>
        <dbReference type="SAM" id="SignalP"/>
    </source>
</evidence>
<accession>A0A0M2UYU6</accession>
<comment type="caution">
    <text evidence="3">The sequence shown here is derived from an EMBL/GenBank/DDBJ whole genome shotgun (WGS) entry which is preliminary data.</text>
</comment>
<feature type="signal peptide" evidence="2">
    <location>
        <begin position="1"/>
        <end position="25"/>
    </location>
</feature>
<dbReference type="Proteomes" id="UP000034954">
    <property type="component" value="Unassembled WGS sequence"/>
</dbReference>
<protein>
    <submittedName>
        <fullName evidence="3">Protein metal binding site</fullName>
    </submittedName>
</protein>
<organism evidence="3 4">
    <name type="scientific">Candidatus Brocadia fulgida</name>
    <dbReference type="NCBI Taxonomy" id="380242"/>
    <lineage>
        <taxon>Bacteria</taxon>
        <taxon>Pseudomonadati</taxon>
        <taxon>Planctomycetota</taxon>
        <taxon>Candidatus Brocadiia</taxon>
        <taxon>Candidatus Brocadiales</taxon>
        <taxon>Candidatus Brocadiaceae</taxon>
        <taxon>Candidatus Brocadia</taxon>
    </lineage>
</organism>